<evidence type="ECO:0000256" key="4">
    <source>
        <dbReference type="ARBA" id="ARBA00022898"/>
    </source>
</evidence>
<name>A0A2U1ARN6_9BACT</name>
<evidence type="ECO:0000256" key="2">
    <source>
        <dbReference type="ARBA" id="ARBA00004819"/>
    </source>
</evidence>
<dbReference type="SUPFAM" id="SSF53383">
    <property type="entry name" value="PLP-dependent transferases"/>
    <property type="match status" value="1"/>
</dbReference>
<dbReference type="GO" id="GO:0005737">
    <property type="term" value="C:cytoplasm"/>
    <property type="evidence" value="ECO:0007669"/>
    <property type="project" value="UniProtKB-SubCell"/>
</dbReference>
<accession>A0A2U1ARN6</accession>
<dbReference type="InterPro" id="IPR015424">
    <property type="entry name" value="PyrdxlP-dep_Trfase"/>
</dbReference>
<protein>
    <recommendedName>
        <fullName evidence="7">Glutamate-1-semialdehyde 2,1-aminomutase</fullName>
        <shortName evidence="7">GSA</shortName>
        <ecNumber evidence="7">5.4.3.8</ecNumber>
    </recommendedName>
    <alternativeName>
        <fullName evidence="7">Glutamate-1-semialdehyde aminotransferase</fullName>
        <shortName evidence="7">GSA-AT</shortName>
    </alternativeName>
</protein>
<keyword evidence="9" id="KW-1185">Reference proteome</keyword>
<keyword evidence="7" id="KW-0963">Cytoplasm</keyword>
<comment type="caution">
    <text evidence="8">The sequence shown here is derived from an EMBL/GenBank/DDBJ whole genome shotgun (WGS) entry which is preliminary data.</text>
</comment>
<comment type="catalytic activity">
    <reaction evidence="7">
        <text>(S)-4-amino-5-oxopentanoate = 5-aminolevulinate</text>
        <dbReference type="Rhea" id="RHEA:14265"/>
        <dbReference type="ChEBI" id="CHEBI:57501"/>
        <dbReference type="ChEBI" id="CHEBI:356416"/>
        <dbReference type="EC" id="5.4.3.8"/>
    </reaction>
</comment>
<dbReference type="Gene3D" id="3.90.1150.10">
    <property type="entry name" value="Aspartate Aminotransferase, domain 1"/>
    <property type="match status" value="1"/>
</dbReference>
<reference evidence="8 9" key="1">
    <citation type="submission" date="2018-04" db="EMBL/GenBank/DDBJ databases">
        <title>Genomic Encyclopedia of Type Strains, Phase IV (KMG-IV): sequencing the most valuable type-strain genomes for metagenomic binning, comparative biology and taxonomic classification.</title>
        <authorList>
            <person name="Goeker M."/>
        </authorList>
    </citation>
    <scope>NUCLEOTIDE SEQUENCE [LARGE SCALE GENOMIC DNA]</scope>
    <source>
        <strain evidence="8 9">DSM 100231</strain>
    </source>
</reference>
<evidence type="ECO:0000256" key="6">
    <source>
        <dbReference type="ARBA" id="ARBA00023244"/>
    </source>
</evidence>
<dbReference type="EMBL" id="QEKI01000013">
    <property type="protein sequence ID" value="PVY39086.1"/>
    <property type="molecule type" value="Genomic_DNA"/>
</dbReference>
<keyword evidence="4 7" id="KW-0663">Pyridoxal phosphate</keyword>
<dbReference type="CDD" id="cd00610">
    <property type="entry name" value="OAT_like"/>
    <property type="match status" value="1"/>
</dbReference>
<dbReference type="OrthoDB" id="9762089at2"/>
<dbReference type="InterPro" id="IPR004639">
    <property type="entry name" value="4pyrrol_synth_GluAld_NH2Trfase"/>
</dbReference>
<dbReference type="GO" id="GO:0006782">
    <property type="term" value="P:protoporphyrinogen IX biosynthetic process"/>
    <property type="evidence" value="ECO:0007669"/>
    <property type="project" value="UniProtKB-UniRule"/>
</dbReference>
<sequence length="432" mass="46525">MKIAPISEELFQRAQHSIPGGVNSPVRAFRAVGGNPRFMVSAKGPYMYDEDGNRYMEFINSWGPMILGHAAEIVQEAVQRAIPNSLSFGAPTRKEIEIAELIVDMVPSIEKVRMVNSGTEATMSAVRVARGYTGRNKMIKFEGCYHGHGDSFLIAAGSGAITLGVPDSPGVTKGVAADTLTAPFNNLEAVKTLVEANKDQVAAIILEPVAGNMGLVLPEAGFLQGLRDLCTKEGIVLIFDEVMTGFRLAPGGAQQLFGVTPDMTTLGKIIGGGMPVGAYGGKKEIMNFVAPAGPVYQAGTLSGNPIAMSAGMAMLQYLQAHPEVYTNLERTTTNMVNGMKQNMQELGMNFTINHVGSMFSIFFTEQPVTDFESAKTSDTAMFGRYFNAMLQRGVYLAPSQYESLFVSTAITDELVQEYLKANSEALKEALLR</sequence>
<organism evidence="8 9">
    <name type="scientific">Pontibacter virosus</name>
    <dbReference type="NCBI Taxonomy" id="1765052"/>
    <lineage>
        <taxon>Bacteria</taxon>
        <taxon>Pseudomonadati</taxon>
        <taxon>Bacteroidota</taxon>
        <taxon>Cytophagia</taxon>
        <taxon>Cytophagales</taxon>
        <taxon>Hymenobacteraceae</taxon>
        <taxon>Pontibacter</taxon>
    </lineage>
</organism>
<dbReference type="PANTHER" id="PTHR43713:SF3">
    <property type="entry name" value="GLUTAMATE-1-SEMIALDEHYDE 2,1-AMINOMUTASE 1, CHLOROPLASTIC-RELATED"/>
    <property type="match status" value="1"/>
</dbReference>
<dbReference type="InterPro" id="IPR015421">
    <property type="entry name" value="PyrdxlP-dep_Trfase_major"/>
</dbReference>
<dbReference type="NCBIfam" id="NF000818">
    <property type="entry name" value="PRK00062.1"/>
    <property type="match status" value="1"/>
</dbReference>
<dbReference type="Gene3D" id="3.40.640.10">
    <property type="entry name" value="Type I PLP-dependent aspartate aminotransferase-like (Major domain)"/>
    <property type="match status" value="1"/>
</dbReference>
<dbReference type="UniPathway" id="UPA00251">
    <property type="reaction ID" value="UER00317"/>
</dbReference>
<dbReference type="InterPro" id="IPR015422">
    <property type="entry name" value="PyrdxlP-dep_Trfase_small"/>
</dbReference>
<dbReference type="Pfam" id="PF00202">
    <property type="entry name" value="Aminotran_3"/>
    <property type="match status" value="1"/>
</dbReference>
<dbReference type="HAMAP" id="MF_00375">
    <property type="entry name" value="HemL_aminotrans_3"/>
    <property type="match status" value="1"/>
</dbReference>
<dbReference type="GO" id="GO:0008483">
    <property type="term" value="F:transaminase activity"/>
    <property type="evidence" value="ECO:0007669"/>
    <property type="project" value="InterPro"/>
</dbReference>
<gene>
    <name evidence="7" type="primary">hemL</name>
    <name evidence="8" type="ORF">C8E01_11374</name>
</gene>
<dbReference type="RefSeq" id="WP_116544580.1">
    <property type="nucleotide sequence ID" value="NZ_QEKI01000013.1"/>
</dbReference>
<evidence type="ECO:0000256" key="1">
    <source>
        <dbReference type="ARBA" id="ARBA00001933"/>
    </source>
</evidence>
<dbReference type="PANTHER" id="PTHR43713">
    <property type="entry name" value="GLUTAMATE-1-SEMIALDEHYDE 2,1-AMINOMUTASE"/>
    <property type="match status" value="1"/>
</dbReference>
<keyword evidence="6 7" id="KW-0627">Porphyrin biosynthesis</keyword>
<proteinExistence type="inferred from homology"/>
<keyword evidence="5 7" id="KW-0413">Isomerase</keyword>
<evidence type="ECO:0000256" key="3">
    <source>
        <dbReference type="ARBA" id="ARBA00008981"/>
    </source>
</evidence>
<evidence type="ECO:0000256" key="5">
    <source>
        <dbReference type="ARBA" id="ARBA00023235"/>
    </source>
</evidence>
<evidence type="ECO:0000313" key="8">
    <source>
        <dbReference type="EMBL" id="PVY39086.1"/>
    </source>
</evidence>
<comment type="similarity">
    <text evidence="3 7">Belongs to the class-III pyridoxal-phosphate-dependent aminotransferase family. HemL subfamily.</text>
</comment>
<evidence type="ECO:0000256" key="7">
    <source>
        <dbReference type="HAMAP-Rule" id="MF_00375"/>
    </source>
</evidence>
<evidence type="ECO:0000313" key="9">
    <source>
        <dbReference type="Proteomes" id="UP000245466"/>
    </source>
</evidence>
<comment type="subcellular location">
    <subcellularLocation>
        <location evidence="7">Cytoplasm</location>
    </subcellularLocation>
</comment>
<dbReference type="Proteomes" id="UP000245466">
    <property type="component" value="Unassembled WGS sequence"/>
</dbReference>
<dbReference type="InterPro" id="IPR049704">
    <property type="entry name" value="Aminotrans_3_PPA_site"/>
</dbReference>
<dbReference type="GO" id="GO:0030170">
    <property type="term" value="F:pyridoxal phosphate binding"/>
    <property type="evidence" value="ECO:0007669"/>
    <property type="project" value="InterPro"/>
</dbReference>
<comment type="cofactor">
    <cofactor evidence="1 7">
        <name>pyridoxal 5'-phosphate</name>
        <dbReference type="ChEBI" id="CHEBI:597326"/>
    </cofactor>
</comment>
<dbReference type="PROSITE" id="PS00600">
    <property type="entry name" value="AA_TRANSFER_CLASS_3"/>
    <property type="match status" value="1"/>
</dbReference>
<dbReference type="FunFam" id="3.40.640.10:FF:000021">
    <property type="entry name" value="Glutamate-1-semialdehyde 2,1-aminomutase"/>
    <property type="match status" value="1"/>
</dbReference>
<comment type="pathway">
    <text evidence="2">Porphyrin-containing compound metabolism; protoporphyrin-IX biosynthesis; 5-aminolevulinate from L-glutamyl-tRNA(Glu): step 2/2.</text>
</comment>
<feature type="modified residue" description="N6-(pyridoxal phosphate)lysine" evidence="7">
    <location>
        <position position="268"/>
    </location>
</feature>
<comment type="subunit">
    <text evidence="7">Homodimer.</text>
</comment>
<dbReference type="NCBIfam" id="TIGR00713">
    <property type="entry name" value="hemL"/>
    <property type="match status" value="1"/>
</dbReference>
<dbReference type="EC" id="5.4.3.8" evidence="7"/>
<dbReference type="GO" id="GO:0042286">
    <property type="term" value="F:glutamate-1-semialdehyde 2,1-aminomutase activity"/>
    <property type="evidence" value="ECO:0007669"/>
    <property type="project" value="UniProtKB-UniRule"/>
</dbReference>
<dbReference type="InterPro" id="IPR005814">
    <property type="entry name" value="Aminotrans_3"/>
</dbReference>
<dbReference type="AlphaFoldDB" id="A0A2U1ARN6"/>